<dbReference type="PROSITE" id="PS51257">
    <property type="entry name" value="PROKAR_LIPOPROTEIN"/>
    <property type="match status" value="1"/>
</dbReference>
<keyword evidence="6" id="KW-1185">Reference proteome</keyword>
<keyword evidence="4" id="KW-0012">Acyltransferase</keyword>
<evidence type="ECO:0000313" key="6">
    <source>
        <dbReference type="Proteomes" id="UP000790347"/>
    </source>
</evidence>
<keyword evidence="2" id="KW-0472">Membrane</keyword>
<dbReference type="Proteomes" id="UP000828236">
    <property type="component" value="Unassembled WGS sequence"/>
</dbReference>
<dbReference type="GO" id="GO:0016747">
    <property type="term" value="F:acyltransferase activity, transferring groups other than amino-acyl groups"/>
    <property type="evidence" value="ECO:0007669"/>
    <property type="project" value="InterPro"/>
</dbReference>
<organism evidence="5 6">
    <name type="scientific">Dermatophagoides farinae</name>
    <name type="common">American house dust mite</name>
    <dbReference type="NCBI Taxonomy" id="6954"/>
    <lineage>
        <taxon>Eukaryota</taxon>
        <taxon>Metazoa</taxon>
        <taxon>Ecdysozoa</taxon>
        <taxon>Arthropoda</taxon>
        <taxon>Chelicerata</taxon>
        <taxon>Arachnida</taxon>
        <taxon>Acari</taxon>
        <taxon>Acariformes</taxon>
        <taxon>Sarcoptiformes</taxon>
        <taxon>Astigmata</taxon>
        <taxon>Psoroptidia</taxon>
        <taxon>Analgoidea</taxon>
        <taxon>Pyroglyphidae</taxon>
        <taxon>Dermatophagoidinae</taxon>
        <taxon>Dermatophagoides</taxon>
    </lineage>
</organism>
<evidence type="ECO:0000313" key="4">
    <source>
        <dbReference type="EMBL" id="KAH7640325.1"/>
    </source>
</evidence>
<feature type="transmembrane region" description="Helical" evidence="2">
    <location>
        <begin position="462"/>
        <end position="481"/>
    </location>
</feature>
<feature type="transmembrane region" description="Helical" evidence="2">
    <location>
        <begin position="603"/>
        <end position="625"/>
    </location>
</feature>
<feature type="compositionally biased region" description="Polar residues" evidence="1">
    <location>
        <begin position="746"/>
        <end position="767"/>
    </location>
</feature>
<feature type="transmembrane region" description="Helical" evidence="2">
    <location>
        <begin position="244"/>
        <end position="267"/>
    </location>
</feature>
<protein>
    <submittedName>
        <fullName evidence="4">Acyltransferase-like protein 2</fullName>
    </submittedName>
</protein>
<proteinExistence type="predicted"/>
<feature type="transmembrane region" description="Helical" evidence="2">
    <location>
        <begin position="311"/>
        <end position="338"/>
    </location>
</feature>
<keyword evidence="2" id="KW-1133">Transmembrane helix</keyword>
<reference evidence="5" key="4">
    <citation type="journal article" date="2022" name="Res Sq">
        <title>Comparative Genomics Reveals Insights into the Divergent Evolution of Astigmatic Mites and Household Pest Adaptations.</title>
        <authorList>
            <person name="Xiong Q."/>
            <person name="Wan A.T.-Y."/>
            <person name="Liu X.-Y."/>
            <person name="Fung C.S.-H."/>
            <person name="Xiao X."/>
            <person name="Malainual N."/>
            <person name="Hou J."/>
            <person name="Wang L."/>
            <person name="Wang M."/>
            <person name="Yang K."/>
            <person name="Cui Y."/>
            <person name="Leung E."/>
            <person name="Nong W."/>
            <person name="Shin S.-K."/>
            <person name="Au S."/>
            <person name="Jeong K.Y."/>
            <person name="Chew F.T."/>
            <person name="Hui J."/>
            <person name="Leung T.F."/>
            <person name="Tungtrongchitr A."/>
            <person name="Zhong N."/>
            <person name="Liu Z."/>
            <person name="Tsui S."/>
        </authorList>
    </citation>
    <scope>NUCLEOTIDE SEQUENCE</scope>
    <source>
        <strain evidence="5">Derf</strain>
        <tissue evidence="5">Whole organism</tissue>
    </source>
</reference>
<feature type="transmembrane region" description="Helical" evidence="2">
    <location>
        <begin position="570"/>
        <end position="591"/>
    </location>
</feature>
<feature type="transmembrane region" description="Helical" evidence="2">
    <location>
        <begin position="273"/>
        <end position="291"/>
    </location>
</feature>
<gene>
    <name evidence="5" type="ORF">DERF_004870</name>
    <name evidence="4" type="ORF">HUG17_7792</name>
</gene>
<evidence type="ECO:0000259" key="3">
    <source>
        <dbReference type="SMART" id="SM00703"/>
    </source>
</evidence>
<feature type="transmembrane region" description="Helical" evidence="2">
    <location>
        <begin position="493"/>
        <end position="513"/>
    </location>
</feature>
<keyword evidence="4" id="KW-0808">Transferase</keyword>
<dbReference type="OrthoDB" id="10006435at2759"/>
<dbReference type="Proteomes" id="UP000790347">
    <property type="component" value="Unassembled WGS sequence"/>
</dbReference>
<evidence type="ECO:0000256" key="1">
    <source>
        <dbReference type="SAM" id="MobiDB-lite"/>
    </source>
</evidence>
<comment type="caution">
    <text evidence="5">The sequence shown here is derived from an EMBL/GenBank/DDBJ whole genome shotgun (WGS) entry which is preliminary data.</text>
</comment>
<name>A0A922I2C6_DERFA</name>
<dbReference type="EMBL" id="SDOV01000005">
    <property type="protein sequence ID" value="KAH7640325.1"/>
    <property type="molecule type" value="Genomic_DNA"/>
</dbReference>
<dbReference type="InterPro" id="IPR006621">
    <property type="entry name" value="Nose-resist-to-fluoxetine_N"/>
</dbReference>
<feature type="transmembrane region" description="Helical" evidence="2">
    <location>
        <begin position="533"/>
        <end position="558"/>
    </location>
</feature>
<dbReference type="SMART" id="SM00703">
    <property type="entry name" value="NRF"/>
    <property type="match status" value="1"/>
</dbReference>
<feature type="region of interest" description="Disordered" evidence="1">
    <location>
        <begin position="744"/>
        <end position="767"/>
    </location>
</feature>
<reference evidence="4" key="2">
    <citation type="submission" date="2020-06" db="EMBL/GenBank/DDBJ databases">
        <authorList>
            <person name="Ji K."/>
            <person name="Li J."/>
        </authorList>
    </citation>
    <scope>NUCLEOTIDE SEQUENCE</scope>
    <source>
        <strain evidence="4">JKM2019</strain>
        <tissue evidence="4">Whole body</tissue>
    </source>
</reference>
<dbReference type="PANTHER" id="PTHR11161:SF0">
    <property type="entry name" value="O-ACYLTRANSFERASE LIKE PROTEIN"/>
    <property type="match status" value="1"/>
</dbReference>
<feature type="transmembrane region" description="Helical" evidence="2">
    <location>
        <begin position="358"/>
        <end position="381"/>
    </location>
</feature>
<keyword evidence="2" id="KW-0812">Transmembrane</keyword>
<dbReference type="AlphaFoldDB" id="A0A922I2C6"/>
<dbReference type="InterPro" id="IPR052728">
    <property type="entry name" value="O2_lipid_transport_reg"/>
</dbReference>
<feature type="domain" description="Nose resistant-to-fluoxetine protein N-terminal" evidence="3">
    <location>
        <begin position="83"/>
        <end position="231"/>
    </location>
</feature>
<feature type="transmembrane region" description="Helical" evidence="2">
    <location>
        <begin position="646"/>
        <end position="665"/>
    </location>
</feature>
<sequence>MIQFRLFYIGLILFSCILMGIRSDLGRRINAQDDLSIFIANNLDDYWQNITMLLQSHLEESNLATIDRFKKIVRRDNLQNKIKSECLNIVEYMIGHPVDHEWTAKMIDSGVLNRPIGILSGTTTELGDFDQCLSIRSEFQQQEFVGKYCLATVNLPRIDQFQHPIPINQSTLNHSWMIDYIEQWYQNDNYYSMASAICFPSICNENEIRQLLLSYYDFLQTMHFNVTYCQSNDQPRQYNFGLRLAWAILLTPWLLIIPATILEFIFGDKNYSYLYKILLCFSLIKNNRFLFQIQPTKTSTQRQEFRFIHGIRAIAAIFIMFAHAGGLVLVPTLMPVSVISRFPTDAIEISKSFIAQPFYNGALVVMTFFVISGFLSTYLSASSQKLKVEFVPYVMLRWIRLTPPLIGLICLNIGLEAFGNGPLFHHDILWPTLRPCYENWWKHLLYFSNYIPVEDMCNISTWYLAADLQIHIIAFILLVLYTRSQRLTMATCWIFVAIGIVAIIIPITAGLGKHHLIQVIMYTRHRFPNGSTIFIYFACFMQFIPYFLGCAIGFVILENRPIKFTKWQEILIWSFSTLFLVTIPFASYIFASNEMKISGDGTTLNAINFAIMVLLWSLSNTWLVYQCAIKPRMIISSILSANFFKPISRLSFSLYLSHLMTIWFMAHQVRDPVSMANWTDILKVISATLLSAIIIGYFLHLTFEAPTIGLLLLFFKDKKLLKTLRSFDHRTNFLKTGSVLSKLRSGKSQTNGDEMVNMNKNQQMQTV</sequence>
<feature type="transmembrane region" description="Helical" evidence="2">
    <location>
        <begin position="685"/>
        <end position="715"/>
    </location>
</feature>
<dbReference type="PANTHER" id="PTHR11161">
    <property type="entry name" value="O-ACYLTRANSFERASE"/>
    <property type="match status" value="1"/>
</dbReference>
<feature type="transmembrane region" description="Helical" evidence="2">
    <location>
        <begin position="393"/>
        <end position="415"/>
    </location>
</feature>
<dbReference type="Pfam" id="PF01757">
    <property type="entry name" value="Acyl_transf_3"/>
    <property type="match status" value="1"/>
</dbReference>
<evidence type="ECO:0000256" key="2">
    <source>
        <dbReference type="SAM" id="Phobius"/>
    </source>
</evidence>
<accession>A0A922I2C6</accession>
<reference evidence="5" key="1">
    <citation type="submission" date="2013-05" db="EMBL/GenBank/DDBJ databases">
        <authorList>
            <person name="Yim A.K.Y."/>
            <person name="Chan T.F."/>
            <person name="Ji K.M."/>
            <person name="Liu X.Y."/>
            <person name="Zhou J.W."/>
            <person name="Li R.Q."/>
            <person name="Yang K.Y."/>
            <person name="Li J."/>
            <person name="Li M."/>
            <person name="Law P.T.W."/>
            <person name="Wu Y.L."/>
            <person name="Cai Z.L."/>
            <person name="Qin H."/>
            <person name="Bao Y."/>
            <person name="Leung R.K.K."/>
            <person name="Ng P.K.S."/>
            <person name="Zou J."/>
            <person name="Zhong X.J."/>
            <person name="Ran P.X."/>
            <person name="Zhong N.S."/>
            <person name="Liu Z.G."/>
            <person name="Tsui S.K.W."/>
        </authorList>
    </citation>
    <scope>NUCLEOTIDE SEQUENCE</scope>
    <source>
        <strain evidence="5">Derf</strain>
        <tissue evidence="5">Whole organism</tissue>
    </source>
</reference>
<evidence type="ECO:0000313" key="5">
    <source>
        <dbReference type="EMBL" id="KAH9521197.1"/>
    </source>
</evidence>
<feature type="transmembrane region" description="Helical" evidence="2">
    <location>
        <begin position="6"/>
        <end position="25"/>
    </location>
</feature>
<reference evidence="4" key="3">
    <citation type="journal article" date="2021" name="World Allergy Organ. J.">
        <title>Chromosome-level assembly of Dermatophagoides farinae genome and transcriptome reveals two novel allergens Der f 37 and Der f 39.</title>
        <authorList>
            <person name="Chen J."/>
            <person name="Cai Z."/>
            <person name="Fan D."/>
            <person name="Hu J."/>
            <person name="Hou Y."/>
            <person name="He Y."/>
            <person name="Zhang Z."/>
            <person name="Zhao Z."/>
            <person name="Gao P."/>
            <person name="Hu W."/>
            <person name="Sun J."/>
            <person name="Li J."/>
            <person name="Ji K."/>
        </authorList>
    </citation>
    <scope>NUCLEOTIDE SEQUENCE</scope>
    <source>
        <strain evidence="4">JKM2019</strain>
    </source>
</reference>
<dbReference type="EMBL" id="ASGP02000002">
    <property type="protein sequence ID" value="KAH9521197.1"/>
    <property type="molecule type" value="Genomic_DNA"/>
</dbReference>
<dbReference type="InterPro" id="IPR002656">
    <property type="entry name" value="Acyl_transf_3_dom"/>
</dbReference>
<dbReference type="Pfam" id="PF20146">
    <property type="entry name" value="NRF"/>
    <property type="match status" value="1"/>
</dbReference>